<evidence type="ECO:0000256" key="1">
    <source>
        <dbReference type="SAM" id="Coils"/>
    </source>
</evidence>
<sequence>MQEEIEILHTKIDKLYRVKNIVPSAKEEIKKLQKELFVLQQKIEEKNRNIFSIEDLLEELDKNLQFNGKYLFLDSELGKYVKIDMFHKTIFRDEYGNEEIYHQKLVDYIDKSAINGAIKNMIKNLQESGKLDASIDRHDTKLIKTIVSRIETISQKFSRHEKQIYVANDMTVLNGFVRTPLIEYIPETKISYSELRQLLSTKFPRAEIVFKNNFLNNETYIQYVLNWISCEMNVPNKVKTAIVLIGEQGSSKSLLTETIFRENLYDKSNVSIMSNSVWTDKFNSVFEGKTFLINNEISLSDRKETNDISELIKRLITDDTVFIRGMRKENIEKEVTFSQWFLSNKNEPVKIEYGDRRFSVFGRAKPLKENPDLVQFLEENNEDMDRFIANVKKEIGEFLYCVKQLEFDVSVCKTPLETEYKDKIIAKTNTKLDLIKSSFNTHNWEVFKNLLQSYEMQEDFIDRVEKMFVVGIFTHDTLHEIYTTFFHNTKNTISLIESGKWWNNILINISNTISVNAEEYRLKVYNDIFIDKKIEILQLILKNEDATIALKELESLELKGYIDIELDEDGEVIPFL</sequence>
<dbReference type="AlphaFoldDB" id="A0A1W1C466"/>
<dbReference type="InterPro" id="IPR045455">
    <property type="entry name" value="NrS-1_pol-like_helicase"/>
</dbReference>
<protein>
    <recommendedName>
        <fullName evidence="2">NrS-1 polymerase-like helicase domain-containing protein</fullName>
    </recommendedName>
</protein>
<evidence type="ECO:0000313" key="3">
    <source>
        <dbReference type="EMBL" id="SFV60576.1"/>
    </source>
</evidence>
<organism evidence="3">
    <name type="scientific">hydrothermal vent metagenome</name>
    <dbReference type="NCBI Taxonomy" id="652676"/>
    <lineage>
        <taxon>unclassified sequences</taxon>
        <taxon>metagenomes</taxon>
        <taxon>ecological metagenomes</taxon>
    </lineage>
</organism>
<keyword evidence="1" id="KW-0175">Coiled coil</keyword>
<feature type="domain" description="NrS-1 polymerase-like helicase" evidence="2">
    <location>
        <begin position="244"/>
        <end position="357"/>
    </location>
</feature>
<dbReference type="Pfam" id="PF19263">
    <property type="entry name" value="DUF5906"/>
    <property type="match status" value="1"/>
</dbReference>
<gene>
    <name evidence="3" type="ORF">MNB_SM-5-429</name>
</gene>
<feature type="coiled-coil region" evidence="1">
    <location>
        <begin position="22"/>
        <end position="63"/>
    </location>
</feature>
<reference evidence="3" key="1">
    <citation type="submission" date="2016-10" db="EMBL/GenBank/DDBJ databases">
        <authorList>
            <person name="de Groot N.N."/>
        </authorList>
    </citation>
    <scope>NUCLEOTIDE SEQUENCE</scope>
</reference>
<evidence type="ECO:0000259" key="2">
    <source>
        <dbReference type="Pfam" id="PF19263"/>
    </source>
</evidence>
<proteinExistence type="predicted"/>
<name>A0A1W1C466_9ZZZZ</name>
<accession>A0A1W1C466</accession>
<dbReference type="EMBL" id="FPHH01000059">
    <property type="protein sequence ID" value="SFV60576.1"/>
    <property type="molecule type" value="Genomic_DNA"/>
</dbReference>